<dbReference type="EMBL" id="PVTT01000002">
    <property type="protein sequence ID" value="PRY92671.1"/>
    <property type="molecule type" value="Genomic_DNA"/>
</dbReference>
<dbReference type="AlphaFoldDB" id="A0A2T0X156"/>
<evidence type="ECO:0000256" key="5">
    <source>
        <dbReference type="PROSITE-ProRule" id="PRU00533"/>
    </source>
</evidence>
<dbReference type="GO" id="GO:0007165">
    <property type="term" value="P:signal transduction"/>
    <property type="evidence" value="ECO:0007669"/>
    <property type="project" value="TreeGrafter"/>
</dbReference>
<evidence type="ECO:0000313" key="7">
    <source>
        <dbReference type="EMBL" id="PRY92671.1"/>
    </source>
</evidence>
<keyword evidence="1 5" id="KW-0673">Quorum sensing</keyword>
<dbReference type="GO" id="GO:0009372">
    <property type="term" value="P:quorum sensing"/>
    <property type="evidence" value="ECO:0007669"/>
    <property type="project" value="UniProtKB-UniRule"/>
</dbReference>
<proteinExistence type="inferred from homology"/>
<dbReference type="PRINTS" id="PR01549">
    <property type="entry name" value="AUTOINDCRSYN"/>
</dbReference>
<evidence type="ECO:0000256" key="6">
    <source>
        <dbReference type="RuleBase" id="RU361135"/>
    </source>
</evidence>
<evidence type="ECO:0000256" key="3">
    <source>
        <dbReference type="ARBA" id="ARBA00022691"/>
    </source>
</evidence>
<dbReference type="InterPro" id="IPR001690">
    <property type="entry name" value="Autoind_synthase"/>
</dbReference>
<dbReference type="RefSeq" id="WP_106160349.1">
    <property type="nucleotide sequence ID" value="NZ_PVTT01000002.1"/>
</dbReference>
<name>A0A2T0X156_9RHOB</name>
<protein>
    <recommendedName>
        <fullName evidence="6">Acyl-homoserine-lactone synthase</fullName>
        <ecNumber evidence="6">2.3.1.184</ecNumber>
    </recommendedName>
    <alternativeName>
        <fullName evidence="6">Autoinducer synthesis protein</fullName>
    </alternativeName>
</protein>
<dbReference type="OrthoDB" id="6169313at2"/>
<dbReference type="EC" id="2.3.1.184" evidence="6"/>
<keyword evidence="8" id="KW-1185">Reference proteome</keyword>
<dbReference type="PROSITE" id="PS51187">
    <property type="entry name" value="AUTOINDUCER_SYNTH_2"/>
    <property type="match status" value="1"/>
</dbReference>
<accession>A0A2T0X156</accession>
<keyword evidence="2 6" id="KW-0808">Transferase</keyword>
<dbReference type="GO" id="GO:0061579">
    <property type="term" value="F:N-acyl homoserine lactone synthase activity"/>
    <property type="evidence" value="ECO:0007669"/>
    <property type="project" value="UniProtKB-UniRule"/>
</dbReference>
<keyword evidence="3 6" id="KW-0949">S-adenosyl-L-methionine</keyword>
<keyword evidence="4 5" id="KW-0071">Autoinducer synthesis</keyword>
<dbReference type="PANTHER" id="PTHR39322">
    <property type="entry name" value="ACYL-HOMOSERINE-LACTONE SYNTHASE"/>
    <property type="match status" value="1"/>
</dbReference>
<evidence type="ECO:0000313" key="8">
    <source>
        <dbReference type="Proteomes" id="UP000238801"/>
    </source>
</evidence>
<comment type="similarity">
    <text evidence="5 6">Belongs to the autoinducer synthase family.</text>
</comment>
<reference evidence="7 8" key="1">
    <citation type="submission" date="2018-03" db="EMBL/GenBank/DDBJ databases">
        <title>Genomic Encyclopedia of Archaeal and Bacterial Type Strains, Phase II (KMG-II): from individual species to whole genera.</title>
        <authorList>
            <person name="Goeker M."/>
        </authorList>
    </citation>
    <scope>NUCLEOTIDE SEQUENCE [LARGE SCALE GENOMIC DNA]</scope>
    <source>
        <strain evidence="7 8">DSM 29318</strain>
    </source>
</reference>
<evidence type="ECO:0000256" key="2">
    <source>
        <dbReference type="ARBA" id="ARBA00022679"/>
    </source>
</evidence>
<comment type="catalytic activity">
    <reaction evidence="6">
        <text>a fatty acyl-[ACP] + S-adenosyl-L-methionine = an N-acyl-L-homoserine lactone + S-methyl-5'-thioadenosine + holo-[ACP] + H(+)</text>
        <dbReference type="Rhea" id="RHEA:10096"/>
        <dbReference type="Rhea" id="RHEA-COMP:9685"/>
        <dbReference type="Rhea" id="RHEA-COMP:14125"/>
        <dbReference type="ChEBI" id="CHEBI:15378"/>
        <dbReference type="ChEBI" id="CHEBI:17509"/>
        <dbReference type="ChEBI" id="CHEBI:55474"/>
        <dbReference type="ChEBI" id="CHEBI:59789"/>
        <dbReference type="ChEBI" id="CHEBI:64479"/>
        <dbReference type="ChEBI" id="CHEBI:138651"/>
        <dbReference type="EC" id="2.3.1.184"/>
    </reaction>
</comment>
<sequence>MITYVDTSSLDGNRRLVDSMFRDRAAQFRGRLGWPVQVDADGREIDQYDPLDPVYVIWVNEDGLHGGSMRIMPTTGRTMAAEHFATICGGPVRDARIWESTRFAIAPGAPRGVASALMMAGQVFGIRRGMTGCLGVYDMPMERVYRRLGCAPAPLGRTGDGRGAIGAGMWSVSMTNVEALSRRSGIPADAVIGWHDACYDDVPAVVRAA</sequence>
<organism evidence="7 8">
    <name type="scientific">Hasllibacter halocynthiae</name>
    <dbReference type="NCBI Taxonomy" id="595589"/>
    <lineage>
        <taxon>Bacteria</taxon>
        <taxon>Pseudomonadati</taxon>
        <taxon>Pseudomonadota</taxon>
        <taxon>Alphaproteobacteria</taxon>
        <taxon>Rhodobacterales</taxon>
        <taxon>Roseobacteraceae</taxon>
        <taxon>Hasllibacter</taxon>
    </lineage>
</organism>
<dbReference type="InterPro" id="IPR016181">
    <property type="entry name" value="Acyl_CoA_acyltransferase"/>
</dbReference>
<gene>
    <name evidence="7" type="ORF">BCF33_1524</name>
</gene>
<comment type="caution">
    <text evidence="7">The sequence shown here is derived from an EMBL/GenBank/DDBJ whole genome shotgun (WGS) entry which is preliminary data.</text>
</comment>
<evidence type="ECO:0000256" key="1">
    <source>
        <dbReference type="ARBA" id="ARBA00022654"/>
    </source>
</evidence>
<dbReference type="Gene3D" id="3.40.630.30">
    <property type="match status" value="1"/>
</dbReference>
<dbReference type="SUPFAM" id="SSF55729">
    <property type="entry name" value="Acyl-CoA N-acyltransferases (Nat)"/>
    <property type="match status" value="1"/>
</dbReference>
<dbReference type="PANTHER" id="PTHR39322:SF1">
    <property type="entry name" value="ISOVALERYL-HOMOSERINE LACTONE SYNTHASE"/>
    <property type="match status" value="1"/>
</dbReference>
<dbReference type="Proteomes" id="UP000238801">
    <property type="component" value="Unassembled WGS sequence"/>
</dbReference>
<evidence type="ECO:0000256" key="4">
    <source>
        <dbReference type="ARBA" id="ARBA00022929"/>
    </source>
</evidence>
<dbReference type="Pfam" id="PF00765">
    <property type="entry name" value="Autoind_synth"/>
    <property type="match status" value="1"/>
</dbReference>